<dbReference type="EMBL" id="CAADFJ010000269">
    <property type="protein sequence ID" value="VFK05421.1"/>
    <property type="molecule type" value="Genomic_DNA"/>
</dbReference>
<dbReference type="SUPFAM" id="SSF52540">
    <property type="entry name" value="P-loop containing nucleoside triphosphate hydrolases"/>
    <property type="match status" value="1"/>
</dbReference>
<feature type="domain" description="ATPase AAA-type core" evidence="1">
    <location>
        <begin position="55"/>
        <end position="101"/>
    </location>
</feature>
<dbReference type="Gene3D" id="3.40.50.300">
    <property type="entry name" value="P-loop containing nucleotide triphosphate hydrolases"/>
    <property type="match status" value="1"/>
</dbReference>
<dbReference type="AlphaFoldDB" id="A0A450VKZ6"/>
<dbReference type="GO" id="GO:0005524">
    <property type="term" value="F:ATP binding"/>
    <property type="evidence" value="ECO:0007669"/>
    <property type="project" value="InterPro"/>
</dbReference>
<accession>A0A450VKZ6</accession>
<dbReference type="InterPro" id="IPR003959">
    <property type="entry name" value="ATPase_AAA_core"/>
</dbReference>
<evidence type="ECO:0000313" key="3">
    <source>
        <dbReference type="EMBL" id="VFK02607.1"/>
    </source>
</evidence>
<dbReference type="Pfam" id="PF00004">
    <property type="entry name" value="AAA"/>
    <property type="match status" value="1"/>
</dbReference>
<dbReference type="EMBL" id="CAADFI010000273">
    <property type="protein sequence ID" value="VFK02318.1"/>
    <property type="molecule type" value="Genomic_DNA"/>
</dbReference>
<organism evidence="4">
    <name type="scientific">Candidatus Kentrum eta</name>
    <dbReference type="NCBI Taxonomy" id="2126337"/>
    <lineage>
        <taxon>Bacteria</taxon>
        <taxon>Pseudomonadati</taxon>
        <taxon>Pseudomonadota</taxon>
        <taxon>Gammaproteobacteria</taxon>
        <taxon>Candidatus Kentrum</taxon>
    </lineage>
</organism>
<sequence>MAQAPGSPFSLAANHSEPRALESEALEKFFVGRFFEPFMLELVSAINTSESYQKLLLIGHRGCGKATLLNWIAEELRTRYHLVYFSAGEVLNMTDVETVDILLAAYGKVIESVEGEFREKRLLPDFKELINRGKDKLQFDKKIDALMGFQVDVLYSGPIPPPKHPCLGKA</sequence>
<protein>
    <submittedName>
        <fullName evidence="4">ATPase</fullName>
    </submittedName>
</protein>
<evidence type="ECO:0000313" key="2">
    <source>
        <dbReference type="EMBL" id="VFK02318.1"/>
    </source>
</evidence>
<dbReference type="GO" id="GO:0016887">
    <property type="term" value="F:ATP hydrolysis activity"/>
    <property type="evidence" value="ECO:0007669"/>
    <property type="project" value="InterPro"/>
</dbReference>
<evidence type="ECO:0000313" key="4">
    <source>
        <dbReference type="EMBL" id="VFK05421.1"/>
    </source>
</evidence>
<dbReference type="EMBL" id="CAADFG010000279">
    <property type="protein sequence ID" value="VFK02607.1"/>
    <property type="molecule type" value="Genomic_DNA"/>
</dbReference>
<dbReference type="InterPro" id="IPR027417">
    <property type="entry name" value="P-loop_NTPase"/>
</dbReference>
<evidence type="ECO:0000259" key="1">
    <source>
        <dbReference type="Pfam" id="PF00004"/>
    </source>
</evidence>
<name>A0A450VKZ6_9GAMM</name>
<proteinExistence type="predicted"/>
<reference evidence="4" key="1">
    <citation type="submission" date="2019-02" db="EMBL/GenBank/DDBJ databases">
        <authorList>
            <person name="Gruber-Vodicka R. H."/>
            <person name="Seah K. B. B."/>
        </authorList>
    </citation>
    <scope>NUCLEOTIDE SEQUENCE</scope>
    <source>
        <strain evidence="4">BECK_SA2B12</strain>
        <strain evidence="3">BECK_SA2B15</strain>
        <strain evidence="2">BECK_SA2B20</strain>
    </source>
</reference>
<gene>
    <name evidence="3" type="ORF">BECKH772A_GA0070896_102794</name>
    <name evidence="2" type="ORF">BECKH772B_GA0070898_102732</name>
    <name evidence="4" type="ORF">BECKH772C_GA0070978_102694</name>
</gene>